<sequence>MGPFAEVGYVEPMSAVTSVNLAVVRTGEWTGRIGKSGIDKRPADHPVRFTETGVEGDAVCDTKHHGAWYQAAYAFDTEELAHWSAELGTELAPGNAGENLTLTGADSTSALVGERWAIGDAVLRVTGPRQPCRVFAGFWDVPGLVKRFTAHGRTGVYLAVEQPGEISAGDEIRVLSRPDHGVQVAELFALTLQGRADLAEHVAGCLPDLPEKWRATAAARIESARLTA</sequence>
<feature type="domain" description="MOSC" evidence="1">
    <location>
        <begin position="41"/>
        <end position="175"/>
    </location>
</feature>
<evidence type="ECO:0000313" key="3">
    <source>
        <dbReference type="Proteomes" id="UP000198852"/>
    </source>
</evidence>
<organism evidence="2 3">
    <name type="scientific">Saccharopolyspora flava</name>
    <dbReference type="NCBI Taxonomy" id="95161"/>
    <lineage>
        <taxon>Bacteria</taxon>
        <taxon>Bacillati</taxon>
        <taxon>Actinomycetota</taxon>
        <taxon>Actinomycetes</taxon>
        <taxon>Pseudonocardiales</taxon>
        <taxon>Pseudonocardiaceae</taxon>
        <taxon>Saccharopolyspora</taxon>
    </lineage>
</organism>
<dbReference type="EMBL" id="FOZX01000008">
    <property type="protein sequence ID" value="SFS93620.1"/>
    <property type="molecule type" value="Genomic_DNA"/>
</dbReference>
<keyword evidence="3" id="KW-1185">Reference proteome</keyword>
<dbReference type="SUPFAM" id="SSF50800">
    <property type="entry name" value="PK beta-barrel domain-like"/>
    <property type="match status" value="1"/>
</dbReference>
<dbReference type="Pfam" id="PF03473">
    <property type="entry name" value="MOSC"/>
    <property type="match status" value="1"/>
</dbReference>
<dbReference type="GO" id="GO:0030151">
    <property type="term" value="F:molybdenum ion binding"/>
    <property type="evidence" value="ECO:0007669"/>
    <property type="project" value="InterPro"/>
</dbReference>
<dbReference type="GO" id="GO:0030170">
    <property type="term" value="F:pyridoxal phosphate binding"/>
    <property type="evidence" value="ECO:0007669"/>
    <property type="project" value="InterPro"/>
</dbReference>
<dbReference type="InterPro" id="IPR005302">
    <property type="entry name" value="MoCF_Sase_C"/>
</dbReference>
<protein>
    <submittedName>
        <fullName evidence="2">MOSC domain-containing protein YiiM</fullName>
    </submittedName>
</protein>
<dbReference type="PANTHER" id="PTHR30212:SF2">
    <property type="entry name" value="PROTEIN YIIM"/>
    <property type="match status" value="1"/>
</dbReference>
<gene>
    <name evidence="2" type="ORF">SAMN05660874_04348</name>
</gene>
<dbReference type="PANTHER" id="PTHR30212">
    <property type="entry name" value="PROTEIN YIIM"/>
    <property type="match status" value="1"/>
</dbReference>
<evidence type="ECO:0000313" key="2">
    <source>
        <dbReference type="EMBL" id="SFS93620.1"/>
    </source>
</evidence>
<accession>A0A1I6TWS3</accession>
<dbReference type="PROSITE" id="PS51340">
    <property type="entry name" value="MOSC"/>
    <property type="match status" value="1"/>
</dbReference>
<dbReference type="Proteomes" id="UP000198852">
    <property type="component" value="Unassembled WGS sequence"/>
</dbReference>
<dbReference type="Gene3D" id="2.40.33.20">
    <property type="entry name" value="PK beta-barrel domain-like"/>
    <property type="match status" value="1"/>
</dbReference>
<dbReference type="AlphaFoldDB" id="A0A1I6TWS3"/>
<reference evidence="3" key="1">
    <citation type="submission" date="2016-10" db="EMBL/GenBank/DDBJ databases">
        <authorList>
            <person name="Varghese N."/>
            <person name="Submissions S."/>
        </authorList>
    </citation>
    <scope>NUCLEOTIDE SEQUENCE [LARGE SCALE GENOMIC DNA]</scope>
    <source>
        <strain evidence="3">DSM 44771</strain>
    </source>
</reference>
<evidence type="ECO:0000259" key="1">
    <source>
        <dbReference type="PROSITE" id="PS51340"/>
    </source>
</evidence>
<dbReference type="STRING" id="95161.SAMN05660874_04348"/>
<name>A0A1I6TWS3_9PSEU</name>
<proteinExistence type="predicted"/>
<dbReference type="GO" id="GO:0003824">
    <property type="term" value="F:catalytic activity"/>
    <property type="evidence" value="ECO:0007669"/>
    <property type="project" value="InterPro"/>
</dbReference>
<dbReference type="InterPro" id="IPR011037">
    <property type="entry name" value="Pyrv_Knase-like_insert_dom_sf"/>
</dbReference>
<dbReference type="InterPro" id="IPR052353">
    <property type="entry name" value="Benzoxazolinone_Detox_Enz"/>
</dbReference>